<dbReference type="Proteomes" id="UP000031366">
    <property type="component" value="Unassembled WGS sequence"/>
</dbReference>
<keyword evidence="8" id="KW-1185">Reference proteome</keyword>
<evidence type="ECO:0000256" key="6">
    <source>
        <dbReference type="SAM" id="Phobius"/>
    </source>
</evidence>
<evidence type="ECO:0000256" key="3">
    <source>
        <dbReference type="ARBA" id="ARBA00022692"/>
    </source>
</evidence>
<feature type="transmembrane region" description="Helical" evidence="6">
    <location>
        <begin position="132"/>
        <end position="149"/>
    </location>
</feature>
<reference evidence="7 8" key="1">
    <citation type="journal article" date="2015" name="Infect. Genet. Evol.">
        <title>Genomic sequences of six botulinum neurotoxin-producing strains representing three clostridial species illustrate the mobility and diversity of botulinum neurotoxin genes.</title>
        <authorList>
            <person name="Smith T.J."/>
            <person name="Hill K.K."/>
            <person name="Xie G."/>
            <person name="Foley B.T."/>
            <person name="Williamson C.H."/>
            <person name="Foster J.T."/>
            <person name="Johnson S.L."/>
            <person name="Chertkov O."/>
            <person name="Teshima H."/>
            <person name="Gibbons H.S."/>
            <person name="Johnsky L.A."/>
            <person name="Karavis M.A."/>
            <person name="Smith L.A."/>
        </authorList>
    </citation>
    <scope>NUCLEOTIDE SEQUENCE [LARGE SCALE GENOMIC DNA]</scope>
    <source>
        <strain evidence="7 8">CDC 2741</strain>
    </source>
</reference>
<evidence type="ECO:0000256" key="4">
    <source>
        <dbReference type="ARBA" id="ARBA00022989"/>
    </source>
</evidence>
<dbReference type="InterPro" id="IPR010343">
    <property type="entry name" value="ArAE_1"/>
</dbReference>
<dbReference type="Pfam" id="PF06081">
    <property type="entry name" value="ArAE_1"/>
    <property type="match status" value="1"/>
</dbReference>
<keyword evidence="5 6" id="KW-0472">Membrane</keyword>
<gene>
    <name evidence="7" type="ORF">U732_750</name>
</gene>
<proteinExistence type="predicted"/>
<evidence type="ECO:0000256" key="2">
    <source>
        <dbReference type="ARBA" id="ARBA00022475"/>
    </source>
</evidence>
<feature type="transmembrane region" description="Helical" evidence="6">
    <location>
        <begin position="82"/>
        <end position="98"/>
    </location>
</feature>
<comment type="caution">
    <text evidence="7">The sequence shown here is derived from an EMBL/GenBank/DDBJ whole genome shotgun (WGS) entry which is preliminary data.</text>
</comment>
<dbReference type="AlphaFoldDB" id="A0A0C1U0W4"/>
<feature type="transmembrane region" description="Helical" evidence="6">
    <location>
        <begin position="35"/>
        <end position="53"/>
    </location>
</feature>
<dbReference type="RefSeq" id="WP_039636813.1">
    <property type="nucleotide sequence ID" value="NZ_AYSO01000020.1"/>
</dbReference>
<organism evidence="7 8">
    <name type="scientific">Clostridium argentinense CDC 2741</name>
    <dbReference type="NCBI Taxonomy" id="1418104"/>
    <lineage>
        <taxon>Bacteria</taxon>
        <taxon>Bacillati</taxon>
        <taxon>Bacillota</taxon>
        <taxon>Clostridia</taxon>
        <taxon>Eubacteriales</taxon>
        <taxon>Clostridiaceae</taxon>
        <taxon>Clostridium</taxon>
    </lineage>
</organism>
<evidence type="ECO:0000256" key="5">
    <source>
        <dbReference type="ARBA" id="ARBA00023136"/>
    </source>
</evidence>
<comment type="subcellular location">
    <subcellularLocation>
        <location evidence="1">Cell membrane</location>
        <topology evidence="1">Multi-pass membrane protein</topology>
    </subcellularLocation>
</comment>
<dbReference type="GO" id="GO:0005886">
    <property type="term" value="C:plasma membrane"/>
    <property type="evidence" value="ECO:0007669"/>
    <property type="project" value="UniProtKB-SubCell"/>
</dbReference>
<evidence type="ECO:0000313" key="7">
    <source>
        <dbReference type="EMBL" id="KIE45153.1"/>
    </source>
</evidence>
<accession>A0A0C1U0W4</accession>
<evidence type="ECO:0008006" key="9">
    <source>
        <dbReference type="Google" id="ProtNLM"/>
    </source>
</evidence>
<keyword evidence="3 6" id="KW-0812">Transmembrane</keyword>
<dbReference type="EMBL" id="AYSO01000020">
    <property type="protein sequence ID" value="KIE45153.1"/>
    <property type="molecule type" value="Genomic_DNA"/>
</dbReference>
<feature type="transmembrane region" description="Helical" evidence="6">
    <location>
        <begin position="60"/>
        <end position="76"/>
    </location>
</feature>
<evidence type="ECO:0000256" key="1">
    <source>
        <dbReference type="ARBA" id="ARBA00004651"/>
    </source>
</evidence>
<keyword evidence="4 6" id="KW-1133">Transmembrane helix</keyword>
<sequence>MDSVLKYIGMRNIKTALAVTFSVAVSELLHLEYPFFTAIAAVLAMQGSFIRGYEVGRDRLLGTIVGAVIGIIGALIAPGNLAMIFIGIVTVIFLLNVLKWQNSSYVGCLMFCAIMLNLNGDSPYIYAFYRTLDTFIGIIIASLVNYFICPPKHIELIKKQCVELIDEAINIVSEDTYDDGEIEVISIENKIKTLEKYLELYLSEHELLKKEKKNVKHIESVLEHSKNILYNIKILMSLSEDNSTVKISTEDKKSYISENIGVNLNEVVYKHHINNIIENRNNLASLKVEFE</sequence>
<evidence type="ECO:0000313" key="8">
    <source>
        <dbReference type="Proteomes" id="UP000031366"/>
    </source>
</evidence>
<keyword evidence="2" id="KW-1003">Cell membrane</keyword>
<dbReference type="OrthoDB" id="1653617at2"/>
<name>A0A0C1U0W4_9CLOT</name>
<dbReference type="PANTHER" id="PTHR30509:SF9">
    <property type="entry name" value="MULTIDRUG RESISTANCE PROTEIN MDTO"/>
    <property type="match status" value="1"/>
</dbReference>
<feature type="transmembrane region" description="Helical" evidence="6">
    <location>
        <begin position="105"/>
        <end position="126"/>
    </location>
</feature>
<protein>
    <recommendedName>
        <fullName evidence="9">Fusaric acid resistance family protein</fullName>
    </recommendedName>
</protein>
<dbReference type="PANTHER" id="PTHR30509">
    <property type="entry name" value="P-HYDROXYBENZOIC ACID EFFLUX PUMP SUBUNIT-RELATED"/>
    <property type="match status" value="1"/>
</dbReference>